<keyword evidence="2" id="KW-1185">Reference proteome</keyword>
<accession>A0A9W4B5L5</accession>
<proteinExistence type="predicted"/>
<reference evidence="1 2" key="1">
    <citation type="journal article" date="2019" name="Emerg. Microbes Infect.">
        <title>Comprehensive subspecies identification of 175 nontuberculous mycobacteria species based on 7547 genomic profiles.</title>
        <authorList>
            <person name="Matsumoto Y."/>
            <person name="Kinjo T."/>
            <person name="Motooka D."/>
            <person name="Nabeya D."/>
            <person name="Jung N."/>
            <person name="Uechi K."/>
            <person name="Horii T."/>
            <person name="Iida T."/>
            <person name="Fujita J."/>
            <person name="Nakamura S."/>
        </authorList>
    </citation>
    <scope>NUCLEOTIDE SEQUENCE [LARGE SCALE GENOMIC DNA]</scope>
    <source>
        <strain evidence="1 2">JCM 6399</strain>
    </source>
</reference>
<dbReference type="AlphaFoldDB" id="A0A9W4B5L5"/>
<dbReference type="Proteomes" id="UP000465785">
    <property type="component" value="Chromosome"/>
</dbReference>
<name>A0A9W4B5L5_9MYCO</name>
<sequence length="173" mass="18564">MDVYPVSAAETPIRAQPVALRPSWRRTDSLQISESTVVLRVETCLPISGPLPLSEIHRFASLEVVGTVGAVTALIDSNPDAALASQQAISAEIAIKSVRRRDWAQHVTSISVLVRVTPNSQWHPLRIDRRAVASLILAAPSAAAGGIPSIFDQWDEAAAGPPTNCHTDEIAYE</sequence>
<dbReference type="EMBL" id="AP022601">
    <property type="protein sequence ID" value="BBY90393.1"/>
    <property type="molecule type" value="Genomic_DNA"/>
</dbReference>
<organism evidence="1 2">
    <name type="scientific">Mycobacterium gallinarum</name>
    <dbReference type="NCBI Taxonomy" id="39689"/>
    <lineage>
        <taxon>Bacteria</taxon>
        <taxon>Bacillati</taxon>
        <taxon>Actinomycetota</taxon>
        <taxon>Actinomycetes</taxon>
        <taxon>Mycobacteriales</taxon>
        <taxon>Mycobacteriaceae</taxon>
        <taxon>Mycobacterium</taxon>
    </lineage>
</organism>
<protein>
    <submittedName>
        <fullName evidence="1">Uncharacterized protein</fullName>
    </submittedName>
</protein>
<evidence type="ECO:0000313" key="2">
    <source>
        <dbReference type="Proteomes" id="UP000465785"/>
    </source>
</evidence>
<evidence type="ECO:0000313" key="1">
    <source>
        <dbReference type="EMBL" id="BBY90393.1"/>
    </source>
</evidence>
<dbReference type="KEGG" id="mgau:MGALJ_00620"/>
<gene>
    <name evidence="1" type="ORF">MGALJ_00620</name>
</gene>